<reference evidence="1 2" key="1">
    <citation type="submission" date="2015-03" db="EMBL/GenBank/DDBJ databases">
        <authorList>
            <person name="Xie B.-B."/>
            <person name="Rong J.-C."/>
            <person name="Qin Q.-L."/>
            <person name="Zhang Y.-Z."/>
        </authorList>
    </citation>
    <scope>NUCLEOTIDE SEQUENCE [LARGE SCALE GENOMIC DNA]</scope>
    <source>
        <strain evidence="1 2">KMM 661</strain>
    </source>
</reference>
<evidence type="ECO:0000313" key="1">
    <source>
        <dbReference type="EMBL" id="ASM54100.1"/>
    </source>
</evidence>
<evidence type="ECO:0000313" key="2">
    <source>
        <dbReference type="Proteomes" id="UP000198329"/>
    </source>
</evidence>
<dbReference type="KEGG" id="png:PNIG_a2038"/>
<sequence length="42" mass="4950">MHYSDKPAEEIEDAEWQADMFAEIILSIMGYETKQLSFDFYG</sequence>
<dbReference type="EMBL" id="CP011036">
    <property type="protein sequence ID" value="ASM54100.1"/>
    <property type="molecule type" value="Genomic_DNA"/>
</dbReference>
<name>A0AAC9UFD7_9GAMM</name>
<organism evidence="1 2">
    <name type="scientific">Pseudoalteromonas nigrifaciens</name>
    <dbReference type="NCBI Taxonomy" id="28109"/>
    <lineage>
        <taxon>Bacteria</taxon>
        <taxon>Pseudomonadati</taxon>
        <taxon>Pseudomonadota</taxon>
        <taxon>Gammaproteobacteria</taxon>
        <taxon>Alteromonadales</taxon>
        <taxon>Pseudoalteromonadaceae</taxon>
        <taxon>Pseudoalteromonas</taxon>
    </lineage>
</organism>
<gene>
    <name evidence="1" type="ORF">PNIG_a2038</name>
</gene>
<proteinExistence type="predicted"/>
<keyword evidence="2" id="KW-1185">Reference proteome</keyword>
<protein>
    <submittedName>
        <fullName evidence="1">Uncharacterized protein</fullName>
    </submittedName>
</protein>
<dbReference type="Proteomes" id="UP000198329">
    <property type="component" value="Chromosome I"/>
</dbReference>
<dbReference type="AlphaFoldDB" id="A0AAC9UFD7"/>
<accession>A0AAC9UFD7</accession>